<dbReference type="RefSeq" id="WP_048619625.1">
    <property type="nucleotide sequence ID" value="NZ_CABMLM010000011.1"/>
</dbReference>
<keyword evidence="2" id="KW-1185">Reference proteome</keyword>
<evidence type="ECO:0000313" key="1">
    <source>
        <dbReference type="EMBL" id="AKP34714.1"/>
    </source>
</evidence>
<sequence length="162" mass="17817">MEAIITKGDIVLFALRKSTIASDATLTDIEPQSVQDALSDLEDMMHEWLIVPGDLGYIFAADDSLPLPDDDSGLIPIYKSGVGYQLLLRLLSDYGMEPTPRQETNAAKAYDAILTATLKVPSILRRGDMPTGQGNKYDYFMMGRYYPDERGSVDADDTTPSS</sequence>
<dbReference type="Proteomes" id="UP000069914">
    <property type="component" value="Chromosome"/>
</dbReference>
<dbReference type="InterPro" id="IPR020362">
    <property type="entry name" value="Tail_accessory_Gp4"/>
</dbReference>
<accession>A0ABM5UFS6</accession>
<gene>
    <name evidence="1" type="ORF">ACZ76_14865</name>
</gene>
<dbReference type="Pfam" id="PF11650">
    <property type="entry name" value="P22_Tail-4"/>
    <property type="match status" value="1"/>
</dbReference>
<evidence type="ECO:0000313" key="2">
    <source>
        <dbReference type="Proteomes" id="UP000069914"/>
    </source>
</evidence>
<dbReference type="EMBL" id="CP011975">
    <property type="protein sequence ID" value="AKP34714.1"/>
    <property type="molecule type" value="Genomic_DNA"/>
</dbReference>
<name>A0ABM5UFS6_YERAE</name>
<dbReference type="InterPro" id="IPR038258">
    <property type="entry name" value="Gp4_sf"/>
</dbReference>
<organism evidence="1 2">
    <name type="scientific">Yersinia aleksiciae</name>
    <dbReference type="NCBI Taxonomy" id="263819"/>
    <lineage>
        <taxon>Bacteria</taxon>
        <taxon>Pseudomonadati</taxon>
        <taxon>Pseudomonadota</taxon>
        <taxon>Gammaproteobacteria</taxon>
        <taxon>Enterobacterales</taxon>
        <taxon>Yersiniaceae</taxon>
        <taxon>Yersinia</taxon>
    </lineage>
</organism>
<dbReference type="Gene3D" id="1.10.3230.20">
    <property type="entry name" value="P22 tail accessory factor (Gp4)"/>
    <property type="match status" value="1"/>
</dbReference>
<proteinExistence type="predicted"/>
<dbReference type="GeneID" id="61903160"/>
<reference evidence="1 2" key="1">
    <citation type="journal article" date="2015" name="Genome Announc.">
        <title>De Novo Genome Sequence of Yersinia aleksiciae Y159T.</title>
        <authorList>
            <person name="Sprague L.D."/>
            <person name="Neubauer H."/>
        </authorList>
    </citation>
    <scope>NUCLEOTIDE SEQUENCE [LARGE SCALE GENOMIC DNA]</scope>
    <source>
        <strain evidence="1 2">159</strain>
    </source>
</reference>
<protein>
    <submittedName>
        <fullName evidence="1">Packaged DNA stabilization protein p27</fullName>
    </submittedName>
</protein>